<evidence type="ECO:0000259" key="2">
    <source>
        <dbReference type="PROSITE" id="PS52039"/>
    </source>
</evidence>
<dbReference type="InterPro" id="IPR013825">
    <property type="entry name" value="Topo_IA_cen_sub2"/>
</dbReference>
<dbReference type="Gene3D" id="1.10.460.10">
    <property type="entry name" value="Topoisomerase I, domain 2"/>
    <property type="match status" value="1"/>
</dbReference>
<dbReference type="InterPro" id="IPR000380">
    <property type="entry name" value="Topo_IA"/>
</dbReference>
<dbReference type="SMART" id="SM00436">
    <property type="entry name" value="TOP1Bc"/>
    <property type="match status" value="1"/>
</dbReference>
<dbReference type="InterPro" id="IPR013826">
    <property type="entry name" value="Topo_IA_cen_sub3"/>
</dbReference>
<dbReference type="EMBL" id="AJWZ01010488">
    <property type="protein sequence ID" value="EKC48294.1"/>
    <property type="molecule type" value="Genomic_DNA"/>
</dbReference>
<feature type="non-terminal residue" evidence="3">
    <location>
        <position position="213"/>
    </location>
</feature>
<dbReference type="AlphaFoldDB" id="K1RYJ4"/>
<reference evidence="3" key="1">
    <citation type="journal article" date="2013" name="Environ. Microbiol.">
        <title>Microbiota from the distal guts of lean and obese adolescents exhibit partial functional redundancy besides clear differences in community structure.</title>
        <authorList>
            <person name="Ferrer M."/>
            <person name="Ruiz A."/>
            <person name="Lanza F."/>
            <person name="Haange S.B."/>
            <person name="Oberbach A."/>
            <person name="Till H."/>
            <person name="Bargiela R."/>
            <person name="Campoy C."/>
            <person name="Segura M.T."/>
            <person name="Richter M."/>
            <person name="von Bergen M."/>
            <person name="Seifert J."/>
            <person name="Suarez A."/>
        </authorList>
    </citation>
    <scope>NUCLEOTIDE SEQUENCE</scope>
</reference>
<dbReference type="SUPFAM" id="SSF56712">
    <property type="entry name" value="Prokaryotic type I DNA topoisomerase"/>
    <property type="match status" value="1"/>
</dbReference>
<name>K1RYJ4_9ZZZZ</name>
<dbReference type="InterPro" id="IPR003601">
    <property type="entry name" value="Topo_IA_2"/>
</dbReference>
<dbReference type="GO" id="GO:0006281">
    <property type="term" value="P:DNA repair"/>
    <property type="evidence" value="ECO:0007669"/>
    <property type="project" value="TreeGrafter"/>
</dbReference>
<dbReference type="Gene3D" id="2.70.20.10">
    <property type="entry name" value="Topoisomerase I, domain 3"/>
    <property type="match status" value="1"/>
</dbReference>
<dbReference type="GO" id="GO:0043597">
    <property type="term" value="C:cytoplasmic replication fork"/>
    <property type="evidence" value="ECO:0007669"/>
    <property type="project" value="TreeGrafter"/>
</dbReference>
<accession>K1RYJ4</accession>
<feature type="domain" description="Topo IA-type catalytic" evidence="2">
    <location>
        <begin position="22"/>
        <end position="213"/>
    </location>
</feature>
<dbReference type="InterPro" id="IPR023406">
    <property type="entry name" value="Topo_IA_AS"/>
</dbReference>
<dbReference type="Pfam" id="PF01131">
    <property type="entry name" value="Topoisom_bac"/>
    <property type="match status" value="1"/>
</dbReference>
<dbReference type="InterPro" id="IPR013497">
    <property type="entry name" value="Topo_IA_cen"/>
</dbReference>
<dbReference type="GO" id="GO:0006265">
    <property type="term" value="P:DNA topological change"/>
    <property type="evidence" value="ECO:0007669"/>
    <property type="project" value="InterPro"/>
</dbReference>
<dbReference type="PROSITE" id="PS52039">
    <property type="entry name" value="TOPO_IA_2"/>
    <property type="match status" value="1"/>
</dbReference>
<dbReference type="InterPro" id="IPR023405">
    <property type="entry name" value="Topo_IA_core_domain"/>
</dbReference>
<organism evidence="3">
    <name type="scientific">human gut metagenome</name>
    <dbReference type="NCBI Taxonomy" id="408170"/>
    <lineage>
        <taxon>unclassified sequences</taxon>
        <taxon>metagenomes</taxon>
        <taxon>organismal metagenomes</taxon>
    </lineage>
</organism>
<dbReference type="GO" id="GO:0003917">
    <property type="term" value="F:DNA topoisomerase type I (single strand cut, ATP-independent) activity"/>
    <property type="evidence" value="ECO:0007669"/>
    <property type="project" value="InterPro"/>
</dbReference>
<dbReference type="GO" id="GO:0006310">
    <property type="term" value="P:DNA recombination"/>
    <property type="evidence" value="ECO:0007669"/>
    <property type="project" value="TreeGrafter"/>
</dbReference>
<keyword evidence="1 3" id="KW-0413">Isomerase</keyword>
<dbReference type="PANTHER" id="PTHR11390:SF21">
    <property type="entry name" value="DNA TOPOISOMERASE 3-ALPHA"/>
    <property type="match status" value="1"/>
</dbReference>
<dbReference type="InterPro" id="IPR013824">
    <property type="entry name" value="Topo_IA_cen_sub1"/>
</dbReference>
<proteinExistence type="predicted"/>
<gene>
    <name evidence="3" type="ORF">OBE_15262</name>
</gene>
<dbReference type="GO" id="GO:0003677">
    <property type="term" value="F:DNA binding"/>
    <property type="evidence" value="ECO:0007669"/>
    <property type="project" value="InterPro"/>
</dbReference>
<evidence type="ECO:0000256" key="1">
    <source>
        <dbReference type="ARBA" id="ARBA00023235"/>
    </source>
</evidence>
<dbReference type="PANTHER" id="PTHR11390">
    <property type="entry name" value="PROKARYOTIC DNA TOPOISOMERASE"/>
    <property type="match status" value="1"/>
</dbReference>
<comment type="caution">
    <text evidence="3">The sequence shown here is derived from an EMBL/GenBank/DDBJ whole genome shotgun (WGS) entry which is preliminary data.</text>
</comment>
<evidence type="ECO:0000313" key="3">
    <source>
        <dbReference type="EMBL" id="EKC48294.1"/>
    </source>
</evidence>
<sequence>MTDNEILKSLLEMTDYHKDPVHIRFTQSFLLRSRTDWLYGMNITRTVSLKLNQLMTVGRVKAATTKLVYDNSMAIENFKEQKYFILASDYGTFKSYLIDDKGKNIKFEKKKDIPELPLEGIIKSKKTKRTYTHAPQLYDLSAIQSEAGALYGYTPSEVLNLVQSLYEKHKVVSYPRTQCKFVSSEKAKEFPQMLKQMVVFDDLKELASNISQE</sequence>
<protein>
    <submittedName>
        <fullName evidence="3">DNA topoisomerase III</fullName>
    </submittedName>
</protein>
<dbReference type="Gene3D" id="1.10.290.10">
    <property type="entry name" value="Topoisomerase I, domain 4"/>
    <property type="match status" value="1"/>
</dbReference>
<dbReference type="PROSITE" id="PS00396">
    <property type="entry name" value="TOPO_IA_1"/>
    <property type="match status" value="1"/>
</dbReference>